<dbReference type="EMBL" id="BAAAZR010000002">
    <property type="protein sequence ID" value="GAA3801971.1"/>
    <property type="molecule type" value="Genomic_DNA"/>
</dbReference>
<dbReference type="Proteomes" id="UP001500888">
    <property type="component" value="Unassembled WGS sequence"/>
</dbReference>
<feature type="region of interest" description="Disordered" evidence="1">
    <location>
        <begin position="136"/>
        <end position="163"/>
    </location>
</feature>
<sequence>MCALVVAEACNVGLVPIEKPNVPVLHLLQYISDSGYRRMIGTQLNVQEARHRLARKIAFGNRGQLRQRYREGMEDQLGTLGLALNAVVWWNSLYLDAAVKDLRAQGFPATDEMCARLSPIQYDHINSWAVTPSPAPTWPPGCAPSTPTSTRRTEQFGQAGGLRGHEARSLHGRSFARMSEVPCAV</sequence>
<reference evidence="4" key="1">
    <citation type="journal article" date="2019" name="Int. J. Syst. Evol. Microbiol.">
        <title>The Global Catalogue of Microorganisms (GCM) 10K type strain sequencing project: providing services to taxonomists for standard genome sequencing and annotation.</title>
        <authorList>
            <consortium name="The Broad Institute Genomics Platform"/>
            <consortium name="The Broad Institute Genome Sequencing Center for Infectious Disease"/>
            <person name="Wu L."/>
            <person name="Ma J."/>
        </authorList>
    </citation>
    <scope>NUCLEOTIDE SEQUENCE [LARGE SCALE GENOMIC DNA]</scope>
    <source>
        <strain evidence="4">JCM 16908</strain>
    </source>
</reference>
<keyword evidence="4" id="KW-1185">Reference proteome</keyword>
<evidence type="ECO:0000313" key="3">
    <source>
        <dbReference type="EMBL" id="GAA3801971.1"/>
    </source>
</evidence>
<dbReference type="Pfam" id="PF01526">
    <property type="entry name" value="DDE_Tnp_Tn3"/>
    <property type="match status" value="1"/>
</dbReference>
<name>A0ABP7HTM0_9ACTN</name>
<accession>A0ABP7HTM0</accession>
<dbReference type="InterPro" id="IPR002513">
    <property type="entry name" value="Tn3_Tnp_DDE_dom"/>
</dbReference>
<evidence type="ECO:0000256" key="1">
    <source>
        <dbReference type="SAM" id="MobiDB-lite"/>
    </source>
</evidence>
<comment type="caution">
    <text evidence="3">The sequence shown here is derived from an EMBL/GenBank/DDBJ whole genome shotgun (WGS) entry which is preliminary data.</text>
</comment>
<evidence type="ECO:0000313" key="4">
    <source>
        <dbReference type="Proteomes" id="UP001500888"/>
    </source>
</evidence>
<evidence type="ECO:0000259" key="2">
    <source>
        <dbReference type="Pfam" id="PF01526"/>
    </source>
</evidence>
<organism evidence="3 4">
    <name type="scientific">Sphaerisporangium flaviroseum</name>
    <dbReference type="NCBI Taxonomy" id="509199"/>
    <lineage>
        <taxon>Bacteria</taxon>
        <taxon>Bacillati</taxon>
        <taxon>Actinomycetota</taxon>
        <taxon>Actinomycetes</taxon>
        <taxon>Streptosporangiales</taxon>
        <taxon>Streptosporangiaceae</taxon>
        <taxon>Sphaerisporangium</taxon>
    </lineage>
</organism>
<feature type="domain" description="Tn3 transposase DDE" evidence="2">
    <location>
        <begin position="25"/>
        <end position="126"/>
    </location>
</feature>
<protein>
    <recommendedName>
        <fullName evidence="2">Tn3 transposase DDE domain-containing protein</fullName>
    </recommendedName>
</protein>
<proteinExistence type="predicted"/>
<gene>
    <name evidence="3" type="ORF">GCM10022226_22240</name>
</gene>